<geneLocation type="plasmid" evidence="2">
    <name>p61</name>
</geneLocation>
<keyword evidence="1" id="KW-1133">Transmembrane helix</keyword>
<evidence type="ECO:0000313" key="2">
    <source>
        <dbReference type="EMBL" id="AWU47368.1"/>
    </source>
</evidence>
<keyword evidence="2" id="KW-0614">Plasmid</keyword>
<proteinExistence type="predicted"/>
<protein>
    <submittedName>
        <fullName evidence="2">Uncharacterized protein</fullName>
    </submittedName>
</protein>
<evidence type="ECO:0000256" key="1">
    <source>
        <dbReference type="SAM" id="Phobius"/>
    </source>
</evidence>
<dbReference type="EMBL" id="CP020572">
    <property type="protein sequence ID" value="AWU47368.1"/>
    <property type="molecule type" value="Genomic_DNA"/>
</dbReference>
<keyword evidence="1" id="KW-0472">Membrane</keyword>
<organism evidence="2">
    <name type="scientific">Thermus aquaticus</name>
    <dbReference type="NCBI Taxonomy" id="271"/>
    <lineage>
        <taxon>Bacteria</taxon>
        <taxon>Thermotogati</taxon>
        <taxon>Deinococcota</taxon>
        <taxon>Deinococci</taxon>
        <taxon>Thermales</taxon>
        <taxon>Thermaceae</taxon>
        <taxon>Thermus</taxon>
    </lineage>
</organism>
<accession>A0A2U9QI88</accession>
<dbReference type="RefSeq" id="WP_231459243.1">
    <property type="nucleotide sequence ID" value="NZ_CP020572.1"/>
</dbReference>
<name>A0A2U9QI88_THEAQ</name>
<dbReference type="AlphaFoldDB" id="A0A2U9QI88"/>
<reference evidence="2" key="1">
    <citation type="submission" date="2018-06" db="EMBL/GenBank/DDBJ databases">
        <authorList>
            <person name="Zhirakovskaya E."/>
        </authorList>
    </citation>
    <scope>NUCLEOTIDE SEQUENCE</scope>
    <source>
        <strain evidence="2">YT-1</strain>
        <plasmid evidence="2">p61</plasmid>
    </source>
</reference>
<sequence length="109" mass="11163">MMMTLMMTLGTALLIGLGPVWATPLLVALALLTRAQALGPVGVLVGTFTGTAVANTLAHQGYQVGEALGFPFLGLWGGLVLAVLAARAAGEVAAFLARAAWMVAMVLRK</sequence>
<feature type="transmembrane region" description="Helical" evidence="1">
    <location>
        <begin position="38"/>
        <end position="58"/>
    </location>
</feature>
<gene>
    <name evidence="2" type="ORF">B6246_p0200</name>
</gene>
<feature type="transmembrane region" description="Helical" evidence="1">
    <location>
        <begin position="67"/>
        <end position="86"/>
    </location>
</feature>
<keyword evidence="1" id="KW-0812">Transmembrane</keyword>